<evidence type="ECO:0000256" key="1">
    <source>
        <dbReference type="SAM" id="Phobius"/>
    </source>
</evidence>
<comment type="caution">
    <text evidence="2">The sequence shown here is derived from an EMBL/GenBank/DDBJ whole genome shotgun (WGS) entry which is preliminary data.</text>
</comment>
<keyword evidence="1" id="KW-1133">Transmembrane helix</keyword>
<keyword evidence="3" id="KW-1185">Reference proteome</keyword>
<dbReference type="EMBL" id="JAGIZA010000006">
    <property type="protein sequence ID" value="MBP0493644.1"/>
    <property type="molecule type" value="Genomic_DNA"/>
</dbReference>
<name>A0A940MZC3_9PROT</name>
<keyword evidence="1" id="KW-0812">Transmembrane</keyword>
<accession>A0A940MZC3</accession>
<feature type="transmembrane region" description="Helical" evidence="1">
    <location>
        <begin position="6"/>
        <end position="22"/>
    </location>
</feature>
<sequence length="86" mass="9439">MIKASLLIMTVLTVLISMLLSWRERRKALARPAAPLPRGRRAPARLGLMARAKVGLDRWVTAAAIAALLTIAVLGGLHWLRVLHEP</sequence>
<organism evidence="2 3">
    <name type="scientific">Roseomonas indoligenes</name>
    <dbReference type="NCBI Taxonomy" id="2820811"/>
    <lineage>
        <taxon>Bacteria</taxon>
        <taxon>Pseudomonadati</taxon>
        <taxon>Pseudomonadota</taxon>
        <taxon>Alphaproteobacteria</taxon>
        <taxon>Acetobacterales</taxon>
        <taxon>Roseomonadaceae</taxon>
        <taxon>Roseomonas</taxon>
    </lineage>
</organism>
<dbReference type="AlphaFoldDB" id="A0A940MZC3"/>
<feature type="transmembrane region" description="Helical" evidence="1">
    <location>
        <begin position="59"/>
        <end position="80"/>
    </location>
</feature>
<evidence type="ECO:0000313" key="2">
    <source>
        <dbReference type="EMBL" id="MBP0493644.1"/>
    </source>
</evidence>
<protein>
    <submittedName>
        <fullName evidence="2">Uncharacterized protein</fullName>
    </submittedName>
</protein>
<reference evidence="2" key="1">
    <citation type="submission" date="2021-03" db="EMBL/GenBank/DDBJ databases">
        <authorList>
            <person name="So Y."/>
        </authorList>
    </citation>
    <scope>NUCLEOTIDE SEQUENCE</scope>
    <source>
        <strain evidence="2">SG15</strain>
    </source>
</reference>
<dbReference type="Proteomes" id="UP000677537">
    <property type="component" value="Unassembled WGS sequence"/>
</dbReference>
<gene>
    <name evidence="2" type="ORF">J5Y10_12735</name>
</gene>
<keyword evidence="1" id="KW-0472">Membrane</keyword>
<dbReference type="RefSeq" id="WP_209374060.1">
    <property type="nucleotide sequence ID" value="NZ_JAGIZA010000006.1"/>
</dbReference>
<proteinExistence type="predicted"/>
<evidence type="ECO:0000313" key="3">
    <source>
        <dbReference type="Proteomes" id="UP000677537"/>
    </source>
</evidence>